<name>A0A7K1UD81_9BACT</name>
<dbReference type="PANTHER" id="PTHR34580:SF1">
    <property type="entry name" value="PROTEIN PAFC"/>
    <property type="match status" value="1"/>
</dbReference>
<protein>
    <submittedName>
        <fullName evidence="4">WYL domain-containing protein</fullName>
    </submittedName>
</protein>
<gene>
    <name evidence="4" type="ORF">GO493_28535</name>
</gene>
<evidence type="ECO:0000256" key="2">
    <source>
        <dbReference type="ARBA" id="ARBA00023163"/>
    </source>
</evidence>
<evidence type="ECO:0000313" key="4">
    <source>
        <dbReference type="EMBL" id="MVT12238.1"/>
    </source>
</evidence>
<dbReference type="InterPro" id="IPR026881">
    <property type="entry name" value="WYL_dom"/>
</dbReference>
<evidence type="ECO:0000256" key="1">
    <source>
        <dbReference type="ARBA" id="ARBA00023015"/>
    </source>
</evidence>
<dbReference type="RefSeq" id="WP_157309660.1">
    <property type="nucleotide sequence ID" value="NZ_WRXN01000020.1"/>
</dbReference>
<dbReference type="InterPro" id="IPR013196">
    <property type="entry name" value="HTH_11"/>
</dbReference>
<keyword evidence="1" id="KW-0805">Transcription regulation</keyword>
<dbReference type="Gene3D" id="1.10.10.10">
    <property type="entry name" value="Winged helix-like DNA-binding domain superfamily/Winged helix DNA-binding domain"/>
    <property type="match status" value="1"/>
</dbReference>
<dbReference type="InterPro" id="IPR051534">
    <property type="entry name" value="CBASS_pafABC_assoc_protein"/>
</dbReference>
<keyword evidence="5" id="KW-1185">Reference proteome</keyword>
<evidence type="ECO:0000259" key="3">
    <source>
        <dbReference type="PROSITE" id="PS51000"/>
    </source>
</evidence>
<comment type="caution">
    <text evidence="4">The sequence shown here is derived from an EMBL/GenBank/DDBJ whole genome shotgun (WGS) entry which is preliminary data.</text>
</comment>
<dbReference type="Proteomes" id="UP000461730">
    <property type="component" value="Unassembled WGS sequence"/>
</dbReference>
<dbReference type="Pfam" id="PF08279">
    <property type="entry name" value="HTH_11"/>
    <property type="match status" value="1"/>
</dbReference>
<proteinExistence type="predicted"/>
<feature type="domain" description="HTH deoR-type" evidence="3">
    <location>
        <begin position="8"/>
        <end position="63"/>
    </location>
</feature>
<keyword evidence="2" id="KW-0804">Transcription</keyword>
<dbReference type="PROSITE" id="PS51000">
    <property type="entry name" value="HTH_DEOR_2"/>
    <property type="match status" value="1"/>
</dbReference>
<dbReference type="InterPro" id="IPR001034">
    <property type="entry name" value="DeoR_HTH"/>
</dbReference>
<accession>A0A7K1UD81</accession>
<sequence>MIDNDINRISRIIKIFTYLQSKTLVTATFLAEKFDVSVRTIYRDIRSLEQAGVPIHTEEGKGYSIMEGYKIPPVMFTVEEANALITAEQFVLKNTDTSLIRYFTDAISKVKAVLQYSKKEKTQLLSERIAVKPKIEHEYRTNTLTLFQNALIDYRLLEITYLSGYKNEKTQRQIEPFALYNNLHESWTLIAYCRLRKDFRLFRLERVLSIKMLDEHFPPHKMTLDQFIEDYKKRRANDENL</sequence>
<dbReference type="SUPFAM" id="SSF46785">
    <property type="entry name" value="Winged helix' DNA-binding domain"/>
    <property type="match status" value="1"/>
</dbReference>
<dbReference type="Pfam" id="PF13280">
    <property type="entry name" value="WYL"/>
    <property type="match status" value="1"/>
</dbReference>
<dbReference type="PANTHER" id="PTHR34580">
    <property type="match status" value="1"/>
</dbReference>
<dbReference type="AlphaFoldDB" id="A0A7K1UD81"/>
<dbReference type="EMBL" id="WRXN01000020">
    <property type="protein sequence ID" value="MVT12238.1"/>
    <property type="molecule type" value="Genomic_DNA"/>
</dbReference>
<dbReference type="InterPro" id="IPR036388">
    <property type="entry name" value="WH-like_DNA-bd_sf"/>
</dbReference>
<evidence type="ECO:0000313" key="5">
    <source>
        <dbReference type="Proteomes" id="UP000461730"/>
    </source>
</evidence>
<reference evidence="4 5" key="1">
    <citation type="submission" date="2019-12" db="EMBL/GenBank/DDBJ databases">
        <title>Chitinophaga sp. strain ysch24 (GDMCC 1.1355), whole genome shotgun sequence.</title>
        <authorList>
            <person name="Zhang X."/>
        </authorList>
    </citation>
    <scope>NUCLEOTIDE SEQUENCE [LARGE SCALE GENOMIC DNA]</scope>
    <source>
        <strain evidence="5">ysch24</strain>
    </source>
</reference>
<dbReference type="InterPro" id="IPR036390">
    <property type="entry name" value="WH_DNA-bd_sf"/>
</dbReference>
<organism evidence="4 5">
    <name type="scientific">Chitinophaga tropicalis</name>
    <dbReference type="NCBI Taxonomy" id="2683588"/>
    <lineage>
        <taxon>Bacteria</taxon>
        <taxon>Pseudomonadati</taxon>
        <taxon>Bacteroidota</taxon>
        <taxon>Chitinophagia</taxon>
        <taxon>Chitinophagales</taxon>
        <taxon>Chitinophagaceae</taxon>
        <taxon>Chitinophaga</taxon>
    </lineage>
</organism>
<dbReference type="PROSITE" id="PS52050">
    <property type="entry name" value="WYL"/>
    <property type="match status" value="1"/>
</dbReference>
<dbReference type="GO" id="GO:0003700">
    <property type="term" value="F:DNA-binding transcription factor activity"/>
    <property type="evidence" value="ECO:0007669"/>
    <property type="project" value="InterPro"/>
</dbReference>